<gene>
    <name evidence="1" type="ORF">LRS13_00355</name>
</gene>
<name>A0ABY5PHB0_9ACTN</name>
<proteinExistence type="predicted"/>
<evidence type="ECO:0000313" key="1">
    <source>
        <dbReference type="EMBL" id="UUY04016.1"/>
    </source>
</evidence>
<reference evidence="2" key="1">
    <citation type="submission" date="2021-11" db="EMBL/GenBank/DDBJ databases">
        <title>Cultivation dependent microbiological survey of springs from the worlds oldest radium mine currently devoted to the extraction of radon-saturated water.</title>
        <authorList>
            <person name="Kapinusova G."/>
            <person name="Smrhova T."/>
            <person name="Strejcek M."/>
            <person name="Suman J."/>
            <person name="Jani K."/>
            <person name="Pajer P."/>
            <person name="Uhlik O."/>
        </authorList>
    </citation>
    <scope>NUCLEOTIDE SEQUENCE [LARGE SCALE GENOMIC DNA]</scope>
    <source>
        <strain evidence="2">J379</strain>
    </source>
</reference>
<dbReference type="EMBL" id="CP088295">
    <property type="protein sequence ID" value="UUY04016.1"/>
    <property type="molecule type" value="Genomic_DNA"/>
</dbReference>
<sequence>MLAASTYPQDYIDDCRAAVAAQLETYDTLAATADEGALAAFAPRFFAHMTLALDAYFMHRQRGKEGKDGNAMNEVRLLCAAIMEHGAVLQADKQIKLKPETSVLGLAAGDVIVLDRDGFGRLADAYFDAIAAAFT</sequence>
<protein>
    <submittedName>
        <fullName evidence="1">Uncharacterized protein</fullName>
    </submittedName>
</protein>
<evidence type="ECO:0000313" key="2">
    <source>
        <dbReference type="Proteomes" id="UP001058860"/>
    </source>
</evidence>
<dbReference type="Proteomes" id="UP001058860">
    <property type="component" value="Chromosome"/>
</dbReference>
<dbReference type="RefSeq" id="WP_353864514.1">
    <property type="nucleotide sequence ID" value="NZ_CP088295.1"/>
</dbReference>
<organism evidence="1 2">
    <name type="scientific">Svornostia abyssi</name>
    <dbReference type="NCBI Taxonomy" id="2898438"/>
    <lineage>
        <taxon>Bacteria</taxon>
        <taxon>Bacillati</taxon>
        <taxon>Actinomycetota</taxon>
        <taxon>Thermoleophilia</taxon>
        <taxon>Solirubrobacterales</taxon>
        <taxon>Baekduiaceae</taxon>
        <taxon>Svornostia</taxon>
    </lineage>
</organism>
<accession>A0ABY5PHB0</accession>
<keyword evidence="2" id="KW-1185">Reference proteome</keyword>